<name>A0A0F5VH50_9GAMM</name>
<evidence type="ECO:0008006" key="4">
    <source>
        <dbReference type="Google" id="ProtNLM"/>
    </source>
</evidence>
<comment type="caution">
    <text evidence="2">The sequence shown here is derived from an EMBL/GenBank/DDBJ whole genome shotgun (WGS) entry which is preliminary data.</text>
</comment>
<protein>
    <recommendedName>
        <fullName evidence="4">DUF3379 domain-containing protein</fullName>
    </recommendedName>
</protein>
<keyword evidence="1" id="KW-0812">Transmembrane</keyword>
<dbReference type="PATRIC" id="fig|265726.11.peg.2380"/>
<keyword evidence="3" id="KW-1185">Reference proteome</keyword>
<dbReference type="EMBL" id="JWYV01000002">
    <property type="protein sequence ID" value="KKD01127.1"/>
    <property type="molecule type" value="Genomic_DNA"/>
</dbReference>
<evidence type="ECO:0000313" key="2">
    <source>
        <dbReference type="EMBL" id="KKD01127.1"/>
    </source>
</evidence>
<accession>A0A0F5VH50</accession>
<evidence type="ECO:0000256" key="1">
    <source>
        <dbReference type="SAM" id="Phobius"/>
    </source>
</evidence>
<proteinExistence type="predicted"/>
<dbReference type="Proteomes" id="UP000033633">
    <property type="component" value="Unassembled WGS sequence"/>
</dbReference>
<dbReference type="Pfam" id="PF11859">
    <property type="entry name" value="DUF3379"/>
    <property type="match status" value="1"/>
</dbReference>
<dbReference type="STRING" id="265726.KY46_05050"/>
<reference evidence="2 3" key="1">
    <citation type="submission" date="2014-12" db="EMBL/GenBank/DDBJ databases">
        <title>Mercury Reductase activity and rhizosphere competence traits in the genome of root associated Photobacterium halotolerans MELD1.</title>
        <authorList>
            <person name="Mathew D.C."/>
            <person name="Huang C.-C."/>
        </authorList>
    </citation>
    <scope>NUCLEOTIDE SEQUENCE [LARGE SCALE GENOMIC DNA]</scope>
    <source>
        <strain evidence="2 3">MELD1</strain>
    </source>
</reference>
<organism evidence="2 3">
    <name type="scientific">Photobacterium halotolerans</name>
    <dbReference type="NCBI Taxonomy" id="265726"/>
    <lineage>
        <taxon>Bacteria</taxon>
        <taxon>Pseudomonadati</taxon>
        <taxon>Pseudomonadota</taxon>
        <taxon>Gammaproteobacteria</taxon>
        <taxon>Vibrionales</taxon>
        <taxon>Vibrionaceae</taxon>
        <taxon>Photobacterium</taxon>
    </lineage>
</organism>
<keyword evidence="1" id="KW-0472">Membrane</keyword>
<gene>
    <name evidence="2" type="ORF">KY46_05050</name>
</gene>
<feature type="transmembrane region" description="Helical" evidence="1">
    <location>
        <begin position="80"/>
        <end position="101"/>
    </location>
</feature>
<dbReference type="InterPro" id="IPR021806">
    <property type="entry name" value="DUF3379"/>
</dbReference>
<sequence length="237" mass="25958">MDDLEFRRRILADPNDQSPEMVATKNASVANRKLHDELQQLDSKLSAAMKVDVPDDLADKILFRQSGQGYQAEKKVRRHLAIAASVAFLCGLLIGLFQPGFTLSPDKDMGQIALAHIYNEAPFVDQVDEGVSLTQVNAKLKPFGPELSGLPAHVYYLNHCGFDGGEALHMVIGGKHGKITVFVVPQSSNAMKSFEDGKMRGVVMPSQNASLIVVGNKGEDVMPVAEQLKDAMRWTRI</sequence>
<keyword evidence="1" id="KW-1133">Transmembrane helix</keyword>
<dbReference type="RefSeq" id="WP_046219496.1">
    <property type="nucleotide sequence ID" value="NZ_JWYV01000002.1"/>
</dbReference>
<dbReference type="OrthoDB" id="6195578at2"/>
<evidence type="ECO:0000313" key="3">
    <source>
        <dbReference type="Proteomes" id="UP000033633"/>
    </source>
</evidence>
<dbReference type="AlphaFoldDB" id="A0A0F5VH50"/>